<accession>A0A4Y7JKW7</accession>
<proteinExistence type="predicted"/>
<dbReference type="GO" id="GO:0005525">
    <property type="term" value="F:GTP binding"/>
    <property type="evidence" value="ECO:0007669"/>
    <property type="project" value="TreeGrafter"/>
</dbReference>
<reference evidence="3 4" key="1">
    <citation type="journal article" date="2018" name="Science">
        <title>The opium poppy genome and morphinan production.</title>
        <authorList>
            <person name="Guo L."/>
            <person name="Winzer T."/>
            <person name="Yang X."/>
            <person name="Li Y."/>
            <person name="Ning Z."/>
            <person name="He Z."/>
            <person name="Teodor R."/>
            <person name="Lu Y."/>
            <person name="Bowser T.A."/>
            <person name="Graham I.A."/>
            <person name="Ye K."/>
        </authorList>
    </citation>
    <scope>NUCLEOTIDE SEQUENCE [LARGE SCALE GENOMIC DNA]</scope>
    <source>
        <strain evidence="4">cv. HN1</strain>
        <tissue evidence="3">Leaves</tissue>
    </source>
</reference>
<dbReference type="GO" id="GO:0030686">
    <property type="term" value="C:90S preribosome"/>
    <property type="evidence" value="ECO:0007669"/>
    <property type="project" value="TreeGrafter"/>
</dbReference>
<dbReference type="InterPro" id="IPR012948">
    <property type="entry name" value="AARP2CN"/>
</dbReference>
<dbReference type="Proteomes" id="UP000316621">
    <property type="component" value="Chromosome 5"/>
</dbReference>
<dbReference type="Pfam" id="PF08142">
    <property type="entry name" value="AARP2CN"/>
    <property type="match status" value="1"/>
</dbReference>
<feature type="domain" description="AARP2CN" evidence="1">
    <location>
        <begin position="205"/>
        <end position="291"/>
    </location>
</feature>
<dbReference type="GO" id="GO:0034511">
    <property type="term" value="F:U3 snoRNA binding"/>
    <property type="evidence" value="ECO:0007669"/>
    <property type="project" value="TreeGrafter"/>
</dbReference>
<dbReference type="InterPro" id="IPR039761">
    <property type="entry name" value="Bms1/Tsr1"/>
</dbReference>
<dbReference type="EMBL" id="CM010719">
    <property type="protein sequence ID" value="RZC61397.1"/>
    <property type="molecule type" value="Genomic_DNA"/>
</dbReference>
<dbReference type="Gramene" id="RZC61397">
    <property type="protein sequence ID" value="RZC61397"/>
    <property type="gene ID" value="C5167_023144"/>
</dbReference>
<dbReference type="STRING" id="3469.A0A4Y7JKW7"/>
<evidence type="ECO:0000259" key="1">
    <source>
        <dbReference type="SMART" id="SM00785"/>
    </source>
</evidence>
<dbReference type="SMART" id="SM00785">
    <property type="entry name" value="AARP2CN"/>
    <property type="match status" value="1"/>
</dbReference>
<feature type="domain" description="Ribosome biogenesis protein BMS1/TSR1 C-terminal" evidence="2">
    <location>
        <begin position="243"/>
        <end position="494"/>
    </location>
</feature>
<dbReference type="Pfam" id="PF04950">
    <property type="entry name" value="RIBIOP_C"/>
    <property type="match status" value="1"/>
</dbReference>
<keyword evidence="4" id="KW-1185">Reference proteome</keyword>
<evidence type="ECO:0000259" key="2">
    <source>
        <dbReference type="SMART" id="SM01362"/>
    </source>
</evidence>
<dbReference type="InterPro" id="IPR007034">
    <property type="entry name" value="BMS1_TSR1_C"/>
</dbReference>
<name>A0A4Y7JKW7_PAPSO</name>
<dbReference type="GO" id="GO:0003924">
    <property type="term" value="F:GTPase activity"/>
    <property type="evidence" value="ECO:0007669"/>
    <property type="project" value="TreeGrafter"/>
</dbReference>
<dbReference type="PANTHER" id="PTHR12858:SF2">
    <property type="entry name" value="RIBOSOME BIOGENESIS PROTEIN BMS1 HOMOLOG"/>
    <property type="match status" value="1"/>
</dbReference>
<gene>
    <name evidence="3" type="ORF">C5167_023144</name>
</gene>
<dbReference type="PANTHER" id="PTHR12858">
    <property type="entry name" value="RIBOSOME BIOGENESIS PROTEIN"/>
    <property type="match status" value="1"/>
</dbReference>
<dbReference type="GO" id="GO:0000462">
    <property type="term" value="P:maturation of SSU-rRNA from tricistronic rRNA transcript (SSU-rRNA, 5.8S rRNA, LSU-rRNA)"/>
    <property type="evidence" value="ECO:0007669"/>
    <property type="project" value="TreeGrafter"/>
</dbReference>
<organism evidence="3 4">
    <name type="scientific">Papaver somniferum</name>
    <name type="common">Opium poppy</name>
    <dbReference type="NCBI Taxonomy" id="3469"/>
    <lineage>
        <taxon>Eukaryota</taxon>
        <taxon>Viridiplantae</taxon>
        <taxon>Streptophyta</taxon>
        <taxon>Embryophyta</taxon>
        <taxon>Tracheophyta</taxon>
        <taxon>Spermatophyta</taxon>
        <taxon>Magnoliopsida</taxon>
        <taxon>Ranunculales</taxon>
        <taxon>Papaveraceae</taxon>
        <taxon>Papaveroideae</taxon>
        <taxon>Papaver</taxon>
    </lineage>
</organism>
<dbReference type="GO" id="GO:0000479">
    <property type="term" value="P:endonucleolytic cleavage of tricistronic rRNA transcript (SSU-rRNA, 5.8S rRNA, LSU-rRNA)"/>
    <property type="evidence" value="ECO:0007669"/>
    <property type="project" value="TreeGrafter"/>
</dbReference>
<evidence type="ECO:0008006" key="5">
    <source>
        <dbReference type="Google" id="ProtNLM"/>
    </source>
</evidence>
<evidence type="ECO:0000313" key="3">
    <source>
        <dbReference type="EMBL" id="RZC61397.1"/>
    </source>
</evidence>
<evidence type="ECO:0000313" key="4">
    <source>
        <dbReference type="Proteomes" id="UP000316621"/>
    </source>
</evidence>
<dbReference type="InterPro" id="IPR027417">
    <property type="entry name" value="P-loop_NTPase"/>
</dbReference>
<dbReference type="Gene3D" id="3.40.50.300">
    <property type="entry name" value="P-loop containing nucleotide triphosphate hydrolases"/>
    <property type="match status" value="1"/>
</dbReference>
<dbReference type="SUPFAM" id="SSF52540">
    <property type="entry name" value="P-loop containing nucleoside triphosphate hydrolases"/>
    <property type="match status" value="1"/>
</dbReference>
<protein>
    <recommendedName>
        <fullName evidence="5">Bms1-type G domain-containing protein</fullName>
    </recommendedName>
</protein>
<dbReference type="GO" id="GO:0005634">
    <property type="term" value="C:nucleus"/>
    <property type="evidence" value="ECO:0007669"/>
    <property type="project" value="InterPro"/>
</dbReference>
<dbReference type="SMART" id="SM01362">
    <property type="entry name" value="DUF663"/>
    <property type="match status" value="1"/>
</dbReference>
<sequence>MASSSLNQQEEDTYVRHGLSYVKIYKNKKCDEGFTNDHHHNNPHPPSINHTSEEERLPYVIVVHGPPKVGKTLLIKCLEDHFSRRNVAGPSRCFLLGDKRRIQFVECPNNVNGMIDAAKYADAVMFLIDAGYGFEMETFEFLELLKVHGMPKVMGVLTYLDSFKDENVLAKTRQNLLDQFQTNIHNGAKVFCLSGRHNAMYLEHEISELASFISTMEFHPLSWRAARPYMLVDLFEDVTPLEKVQMDKECPRDIMLEGYLRGCDIENGSKVHIAGVGDFPLASVTSLTDPFLLPSVDTNNLKTNTDEVSDFDELSSMEIECFRAGTYVRFEFHDVPFEMVKNHDPCQPILVGGISLEEAKLGYMQAVPDKAYYTLEDCHGRNRVLNYTLEDMPCLAMFWGPLAPAGTELAVVQSLADNKAAFRILAKAPDMFTSDLEIANFKDAKIQTARGISGMVNKPAGKSLTHGLEGIAKCTFKRKIRKRDTIFMHVYEQVEVPRFFNPIMRGPEPPDRIWHSVVDTYELTRASDLCVPANLESYYKRHINPFDTRDLEFYSRRPRLMVALRRATSEEDKLSIKRQIEDLKIARDERQRERELEAAARRRQTVEQIRAVRFIEKRKETGKQLGLISEESSRHLTESLIKEFRDYEKEKKRHLSLKRFC</sequence>
<dbReference type="AlphaFoldDB" id="A0A4Y7JKW7"/>